<dbReference type="Proteomes" id="UP001497516">
    <property type="component" value="Chromosome 2"/>
</dbReference>
<feature type="region of interest" description="Disordered" evidence="1">
    <location>
        <begin position="60"/>
        <end position="105"/>
    </location>
</feature>
<dbReference type="AlphaFoldDB" id="A0AAV2D411"/>
<evidence type="ECO:0000313" key="3">
    <source>
        <dbReference type="Proteomes" id="UP001497516"/>
    </source>
</evidence>
<evidence type="ECO:0000256" key="1">
    <source>
        <dbReference type="SAM" id="MobiDB-lite"/>
    </source>
</evidence>
<keyword evidence="3" id="KW-1185">Reference proteome</keyword>
<dbReference type="EMBL" id="OZ034815">
    <property type="protein sequence ID" value="CAL1366819.1"/>
    <property type="molecule type" value="Genomic_DNA"/>
</dbReference>
<organism evidence="2 3">
    <name type="scientific">Linum trigynum</name>
    <dbReference type="NCBI Taxonomy" id="586398"/>
    <lineage>
        <taxon>Eukaryota</taxon>
        <taxon>Viridiplantae</taxon>
        <taxon>Streptophyta</taxon>
        <taxon>Embryophyta</taxon>
        <taxon>Tracheophyta</taxon>
        <taxon>Spermatophyta</taxon>
        <taxon>Magnoliopsida</taxon>
        <taxon>eudicotyledons</taxon>
        <taxon>Gunneridae</taxon>
        <taxon>Pentapetalae</taxon>
        <taxon>rosids</taxon>
        <taxon>fabids</taxon>
        <taxon>Malpighiales</taxon>
        <taxon>Linaceae</taxon>
        <taxon>Linum</taxon>
    </lineage>
</organism>
<protein>
    <submittedName>
        <fullName evidence="2">Uncharacterized protein</fullName>
    </submittedName>
</protein>
<reference evidence="2 3" key="1">
    <citation type="submission" date="2024-04" db="EMBL/GenBank/DDBJ databases">
        <authorList>
            <person name="Fracassetti M."/>
        </authorList>
    </citation>
    <scope>NUCLEOTIDE SEQUENCE [LARGE SCALE GENOMIC DNA]</scope>
</reference>
<sequence length="105" mass="11318">MVRLIPPLLMSQSAPVMTPSKLKAEGKSKVPTCTPRWRETVQVAPANPTMAKAESFIRKLKSENRGGGILGRRGATRSPENRGGENSRRTSNVGFPKGNISATCL</sequence>
<accession>A0AAV2D411</accession>
<feature type="compositionally biased region" description="Basic and acidic residues" evidence="1">
    <location>
        <begin position="79"/>
        <end position="88"/>
    </location>
</feature>
<evidence type="ECO:0000313" key="2">
    <source>
        <dbReference type="EMBL" id="CAL1366819.1"/>
    </source>
</evidence>
<name>A0AAV2D411_9ROSI</name>
<proteinExistence type="predicted"/>
<gene>
    <name evidence="2" type="ORF">LTRI10_LOCUS10816</name>
</gene>